<dbReference type="InterPro" id="IPR020449">
    <property type="entry name" value="Tscrpt_reg_AraC-type_HTH"/>
</dbReference>
<dbReference type="PROSITE" id="PS50110">
    <property type="entry name" value="RESPONSE_REGULATORY"/>
    <property type="match status" value="1"/>
</dbReference>
<keyword evidence="12" id="KW-1185">Reference proteome</keyword>
<dbReference type="SMART" id="SM00448">
    <property type="entry name" value="REC"/>
    <property type="match status" value="1"/>
</dbReference>
<dbReference type="InterPro" id="IPR011006">
    <property type="entry name" value="CheY-like_superfamily"/>
</dbReference>
<evidence type="ECO:0000313" key="11">
    <source>
        <dbReference type="EMBL" id="PZD94017.1"/>
    </source>
</evidence>
<dbReference type="Proteomes" id="UP000249522">
    <property type="component" value="Unassembled WGS sequence"/>
</dbReference>
<evidence type="ECO:0000256" key="2">
    <source>
        <dbReference type="ARBA" id="ARBA00022490"/>
    </source>
</evidence>
<feature type="domain" description="Response regulatory" evidence="10">
    <location>
        <begin position="3"/>
        <end position="120"/>
    </location>
</feature>
<accession>A0A2W1LRF8</accession>
<evidence type="ECO:0008006" key="13">
    <source>
        <dbReference type="Google" id="ProtNLM"/>
    </source>
</evidence>
<feature type="modified residue" description="4-aspartylphosphate" evidence="8">
    <location>
        <position position="55"/>
    </location>
</feature>
<dbReference type="SUPFAM" id="SSF46689">
    <property type="entry name" value="Homeodomain-like"/>
    <property type="match status" value="2"/>
</dbReference>
<dbReference type="RefSeq" id="WP_111148826.1">
    <property type="nucleotide sequence ID" value="NZ_QKRB01000055.1"/>
</dbReference>
<dbReference type="SMART" id="SM00342">
    <property type="entry name" value="HTH_ARAC"/>
    <property type="match status" value="1"/>
</dbReference>
<dbReference type="Gene3D" id="3.40.50.2300">
    <property type="match status" value="1"/>
</dbReference>
<dbReference type="PANTHER" id="PTHR42713:SF3">
    <property type="entry name" value="TRANSCRIPTIONAL REGULATORY PROTEIN HPTR"/>
    <property type="match status" value="1"/>
</dbReference>
<dbReference type="PRINTS" id="PR00032">
    <property type="entry name" value="HTHARAC"/>
</dbReference>
<protein>
    <recommendedName>
        <fullName evidence="13">DNA-binding response regulator</fullName>
    </recommendedName>
</protein>
<keyword evidence="3 8" id="KW-0597">Phosphoprotein</keyword>
<dbReference type="GO" id="GO:0043565">
    <property type="term" value="F:sequence-specific DNA binding"/>
    <property type="evidence" value="ECO:0007669"/>
    <property type="project" value="InterPro"/>
</dbReference>
<keyword evidence="6" id="KW-0238">DNA-binding</keyword>
<proteinExistence type="predicted"/>
<dbReference type="InterPro" id="IPR051552">
    <property type="entry name" value="HptR"/>
</dbReference>
<comment type="caution">
    <text evidence="11">The sequence shown here is derived from an EMBL/GenBank/DDBJ whole genome shotgun (WGS) entry which is preliminary data.</text>
</comment>
<dbReference type="EMBL" id="QKRB01000055">
    <property type="protein sequence ID" value="PZD94017.1"/>
    <property type="molecule type" value="Genomic_DNA"/>
</dbReference>
<evidence type="ECO:0000256" key="3">
    <source>
        <dbReference type="ARBA" id="ARBA00022553"/>
    </source>
</evidence>
<gene>
    <name evidence="11" type="ORF">DNH61_21290</name>
</gene>
<dbReference type="Pfam" id="PF17853">
    <property type="entry name" value="GGDEF_2"/>
    <property type="match status" value="1"/>
</dbReference>
<dbReference type="SUPFAM" id="SSF52172">
    <property type="entry name" value="CheY-like"/>
    <property type="match status" value="1"/>
</dbReference>
<dbReference type="InterPro" id="IPR018060">
    <property type="entry name" value="HTH_AraC"/>
</dbReference>
<evidence type="ECO:0000256" key="1">
    <source>
        <dbReference type="ARBA" id="ARBA00004496"/>
    </source>
</evidence>
<evidence type="ECO:0000256" key="7">
    <source>
        <dbReference type="ARBA" id="ARBA00023163"/>
    </source>
</evidence>
<dbReference type="InterPro" id="IPR009057">
    <property type="entry name" value="Homeodomain-like_sf"/>
</dbReference>
<dbReference type="OrthoDB" id="9794370at2"/>
<evidence type="ECO:0000256" key="8">
    <source>
        <dbReference type="PROSITE-ProRule" id="PRU00169"/>
    </source>
</evidence>
<dbReference type="GO" id="GO:0005737">
    <property type="term" value="C:cytoplasm"/>
    <property type="evidence" value="ECO:0007669"/>
    <property type="project" value="UniProtKB-SubCell"/>
</dbReference>
<evidence type="ECO:0000259" key="9">
    <source>
        <dbReference type="PROSITE" id="PS01124"/>
    </source>
</evidence>
<evidence type="ECO:0000313" key="12">
    <source>
        <dbReference type="Proteomes" id="UP000249522"/>
    </source>
</evidence>
<evidence type="ECO:0000259" key="10">
    <source>
        <dbReference type="PROSITE" id="PS50110"/>
    </source>
</evidence>
<dbReference type="PROSITE" id="PS01124">
    <property type="entry name" value="HTH_ARAC_FAMILY_2"/>
    <property type="match status" value="1"/>
</dbReference>
<keyword evidence="5" id="KW-0805">Transcription regulation</keyword>
<evidence type="ECO:0000256" key="5">
    <source>
        <dbReference type="ARBA" id="ARBA00023015"/>
    </source>
</evidence>
<feature type="domain" description="HTH araC/xylS-type" evidence="9">
    <location>
        <begin position="414"/>
        <end position="513"/>
    </location>
</feature>
<name>A0A2W1LRF8_9BACL</name>
<dbReference type="GO" id="GO:0003700">
    <property type="term" value="F:DNA-binding transcription factor activity"/>
    <property type="evidence" value="ECO:0007669"/>
    <property type="project" value="InterPro"/>
</dbReference>
<evidence type="ECO:0000256" key="6">
    <source>
        <dbReference type="ARBA" id="ARBA00023125"/>
    </source>
</evidence>
<keyword evidence="2" id="KW-0963">Cytoplasm</keyword>
<reference evidence="11 12" key="1">
    <citation type="submission" date="2018-06" db="EMBL/GenBank/DDBJ databases">
        <title>Paenibacillus imtechensis sp. nov.</title>
        <authorList>
            <person name="Pinnaka A.K."/>
            <person name="Singh H."/>
            <person name="Kaur M."/>
        </authorList>
    </citation>
    <scope>NUCLEOTIDE SEQUENCE [LARGE SCALE GENOMIC DNA]</scope>
    <source>
        <strain evidence="11 12">SMB1</strain>
    </source>
</reference>
<dbReference type="Pfam" id="PF12833">
    <property type="entry name" value="HTH_18"/>
    <property type="match status" value="1"/>
</dbReference>
<dbReference type="CDD" id="cd17536">
    <property type="entry name" value="REC_YesN-like"/>
    <property type="match status" value="1"/>
</dbReference>
<organism evidence="11 12">
    <name type="scientific">Paenibacillus sambharensis</name>
    <dbReference type="NCBI Taxonomy" id="1803190"/>
    <lineage>
        <taxon>Bacteria</taxon>
        <taxon>Bacillati</taxon>
        <taxon>Bacillota</taxon>
        <taxon>Bacilli</taxon>
        <taxon>Bacillales</taxon>
        <taxon>Paenibacillaceae</taxon>
        <taxon>Paenibacillus</taxon>
    </lineage>
</organism>
<comment type="subcellular location">
    <subcellularLocation>
        <location evidence="1">Cytoplasm</location>
    </subcellularLocation>
</comment>
<sequence length="521" mass="59567">MKKVMLVDDEVLVRENIRKCVDWDKEQFIYCGDASDGEVALPLIEEWMPDILITDIKMPFMDGLELTSVVRSQFPEMKVIIMSGHDEFAFAQNALRLGVEDYCLKPVSADDLIAMLNKISDKIDKEYEQKQQFQYTEDKLLADLCGGLIGTPEAIEIAARLSVPITARYYAVIVTDLRITQDEPNAQPAFEEPLQAAVRSYLQDNPQFLFYTRSRTELVCILKGNSEEAVTRAAQAAAEDMRAIAENDSCCCLHVGIGSVQERLQGIHVSYLEADEDKTNNRLRSRYSDKLQSSRFLPEQVLLDREQFLAFVKLGTPANKETFLEQFSLDLAKMNWESSSYGCCVLNDLTLDAIRTAKQTFRPAQDTAPMITRLQIRLGEVTSWESCKAYLSELLDHVWRWRTESSGRYSEIIEGVRDYIHKNYHNDQLGLKDMAVHVRLSPSHLSKIYSQETGQTLTEYLTQTRMKKAKELLAGTSSKTFEIAYESGYSDHHYFSNLFKKHTGMTPTEYRKQRNCQGMTE</sequence>
<dbReference type="AlphaFoldDB" id="A0A2W1LRF8"/>
<dbReference type="GO" id="GO:0000160">
    <property type="term" value="P:phosphorelay signal transduction system"/>
    <property type="evidence" value="ECO:0007669"/>
    <property type="project" value="UniProtKB-KW"/>
</dbReference>
<dbReference type="PANTHER" id="PTHR42713">
    <property type="entry name" value="HISTIDINE KINASE-RELATED"/>
    <property type="match status" value="1"/>
</dbReference>
<dbReference type="Gene3D" id="1.10.10.60">
    <property type="entry name" value="Homeodomain-like"/>
    <property type="match status" value="2"/>
</dbReference>
<keyword evidence="7" id="KW-0804">Transcription</keyword>
<dbReference type="Pfam" id="PF00072">
    <property type="entry name" value="Response_reg"/>
    <property type="match status" value="1"/>
</dbReference>
<dbReference type="InterPro" id="IPR041522">
    <property type="entry name" value="CdaR_GGDEF"/>
</dbReference>
<dbReference type="InterPro" id="IPR001789">
    <property type="entry name" value="Sig_transdc_resp-reg_receiver"/>
</dbReference>
<keyword evidence="4" id="KW-0902">Two-component regulatory system</keyword>
<evidence type="ECO:0000256" key="4">
    <source>
        <dbReference type="ARBA" id="ARBA00023012"/>
    </source>
</evidence>